<accession>A0ABT5ETA5</accession>
<feature type="transmembrane region" description="Helical" evidence="11">
    <location>
        <begin position="33"/>
        <end position="53"/>
    </location>
</feature>
<proteinExistence type="inferred from homology"/>
<organism evidence="12 13">
    <name type="scientific">Polyangium mundeleinium</name>
    <dbReference type="NCBI Taxonomy" id="2995306"/>
    <lineage>
        <taxon>Bacteria</taxon>
        <taxon>Pseudomonadati</taxon>
        <taxon>Myxococcota</taxon>
        <taxon>Polyangia</taxon>
        <taxon>Polyangiales</taxon>
        <taxon>Polyangiaceae</taxon>
        <taxon>Polyangium</taxon>
    </lineage>
</organism>
<feature type="binding site" evidence="11">
    <location>
        <position position="76"/>
    </location>
    <ligand>
        <name>Na(+)</name>
        <dbReference type="ChEBI" id="CHEBI:29101"/>
        <note>structural</note>
    </ligand>
</feature>
<feature type="transmembrane region" description="Helical" evidence="11">
    <location>
        <begin position="101"/>
        <end position="122"/>
    </location>
</feature>
<comment type="similarity">
    <text evidence="9 11">Belongs to the fluoride channel Fluc/FEX (TC 1.A.43) family.</text>
</comment>
<keyword evidence="6 11" id="KW-0406">Ion transport</keyword>
<keyword evidence="11" id="KW-0915">Sodium</keyword>
<evidence type="ECO:0000256" key="6">
    <source>
        <dbReference type="ARBA" id="ARBA00023065"/>
    </source>
</evidence>
<comment type="activity regulation">
    <text evidence="11">Na(+) is not transported, but it plays an essential structural role and its presence is essential for fluoride channel function.</text>
</comment>
<dbReference type="EMBL" id="JAQNDO010000001">
    <property type="protein sequence ID" value="MDC0743966.1"/>
    <property type="molecule type" value="Genomic_DNA"/>
</dbReference>
<dbReference type="InterPro" id="IPR003691">
    <property type="entry name" value="FluC"/>
</dbReference>
<evidence type="ECO:0000256" key="3">
    <source>
        <dbReference type="ARBA" id="ARBA00022519"/>
    </source>
</evidence>
<evidence type="ECO:0000256" key="8">
    <source>
        <dbReference type="ARBA" id="ARBA00023303"/>
    </source>
</evidence>
<dbReference type="PANTHER" id="PTHR28259:SF1">
    <property type="entry name" value="FLUORIDE EXPORT PROTEIN 1-RELATED"/>
    <property type="match status" value="1"/>
</dbReference>
<protein>
    <recommendedName>
        <fullName evidence="11">Fluoride-specific ion channel FluC</fullName>
    </recommendedName>
</protein>
<gene>
    <name evidence="11 12" type="primary">crcB</name>
    <name evidence="11" type="synonym">fluC</name>
    <name evidence="12" type="ORF">POL67_21735</name>
</gene>
<evidence type="ECO:0000313" key="13">
    <source>
        <dbReference type="Proteomes" id="UP001221411"/>
    </source>
</evidence>
<reference evidence="12 13" key="1">
    <citation type="submission" date="2022-11" db="EMBL/GenBank/DDBJ databases">
        <title>Minimal conservation of predation-associated metabolite biosynthetic gene clusters underscores biosynthetic potential of Myxococcota including descriptions for ten novel species: Archangium lansinium sp. nov., Myxococcus landrumus sp. nov., Nannocystis bai.</title>
        <authorList>
            <person name="Ahearne A."/>
            <person name="Stevens C."/>
            <person name="Dowd S."/>
        </authorList>
    </citation>
    <scope>NUCLEOTIDE SEQUENCE [LARGE SCALE GENOMIC DNA]</scope>
    <source>
        <strain evidence="12 13">RJM3</strain>
    </source>
</reference>
<evidence type="ECO:0000256" key="2">
    <source>
        <dbReference type="ARBA" id="ARBA00022475"/>
    </source>
</evidence>
<comment type="caution">
    <text evidence="12">The sequence shown here is derived from an EMBL/GenBank/DDBJ whole genome shotgun (WGS) entry which is preliminary data.</text>
</comment>
<dbReference type="Pfam" id="PF02537">
    <property type="entry name" value="CRCB"/>
    <property type="match status" value="1"/>
</dbReference>
<evidence type="ECO:0000313" key="12">
    <source>
        <dbReference type="EMBL" id="MDC0743966.1"/>
    </source>
</evidence>
<dbReference type="Proteomes" id="UP001221411">
    <property type="component" value="Unassembled WGS sequence"/>
</dbReference>
<feature type="binding site" evidence="11">
    <location>
        <position position="79"/>
    </location>
    <ligand>
        <name>Na(+)</name>
        <dbReference type="ChEBI" id="CHEBI:29101"/>
        <note>structural</note>
    </ligand>
</feature>
<evidence type="ECO:0000256" key="11">
    <source>
        <dbReference type="HAMAP-Rule" id="MF_00454"/>
    </source>
</evidence>
<keyword evidence="13" id="KW-1185">Reference proteome</keyword>
<keyword evidence="4 11" id="KW-0812">Transmembrane</keyword>
<name>A0ABT5ETA5_9BACT</name>
<keyword evidence="8 11" id="KW-0407">Ion channel</keyword>
<feature type="transmembrane region" description="Helical" evidence="11">
    <location>
        <begin position="60"/>
        <end position="81"/>
    </location>
</feature>
<evidence type="ECO:0000256" key="7">
    <source>
        <dbReference type="ARBA" id="ARBA00023136"/>
    </source>
</evidence>
<keyword evidence="5 11" id="KW-1133">Transmembrane helix</keyword>
<sequence>MGMKLVWVCVGGAIGSGARFLVTTWSLSRYGSAFPYGTLAVNVIGSFLLGLLFQLSRSATWLGPTLQVALGAGFLGGFTTYSTFNLEVVQYVQNGQPRLAALYGTATLVGCLCAGFVGMHLGRLPGSR</sequence>
<dbReference type="RefSeq" id="WP_271920012.1">
    <property type="nucleotide sequence ID" value="NZ_JAQNDO010000001.1"/>
</dbReference>
<evidence type="ECO:0000256" key="10">
    <source>
        <dbReference type="ARBA" id="ARBA00035585"/>
    </source>
</evidence>
<comment type="subcellular location">
    <subcellularLocation>
        <location evidence="1 11">Cell membrane</location>
        <topology evidence="1 11">Multi-pass membrane protein</topology>
    </subcellularLocation>
</comment>
<comment type="catalytic activity">
    <reaction evidence="10">
        <text>fluoride(in) = fluoride(out)</text>
        <dbReference type="Rhea" id="RHEA:76159"/>
        <dbReference type="ChEBI" id="CHEBI:17051"/>
    </reaction>
    <physiologicalReaction direction="left-to-right" evidence="10">
        <dbReference type="Rhea" id="RHEA:76160"/>
    </physiologicalReaction>
</comment>
<comment type="function">
    <text evidence="11">Fluoride-specific ion channel. Important for reducing fluoride concentration in the cell, thus reducing its toxicity.</text>
</comment>
<keyword evidence="2 11" id="KW-1003">Cell membrane</keyword>
<keyword evidence="7 11" id="KW-0472">Membrane</keyword>
<keyword evidence="3" id="KW-0997">Cell inner membrane</keyword>
<evidence type="ECO:0000256" key="5">
    <source>
        <dbReference type="ARBA" id="ARBA00022989"/>
    </source>
</evidence>
<evidence type="ECO:0000256" key="9">
    <source>
        <dbReference type="ARBA" id="ARBA00035120"/>
    </source>
</evidence>
<keyword evidence="11" id="KW-0813">Transport</keyword>
<evidence type="ECO:0000256" key="4">
    <source>
        <dbReference type="ARBA" id="ARBA00022692"/>
    </source>
</evidence>
<dbReference type="PANTHER" id="PTHR28259">
    <property type="entry name" value="FLUORIDE EXPORT PROTEIN 1-RELATED"/>
    <property type="match status" value="1"/>
</dbReference>
<keyword evidence="11" id="KW-0479">Metal-binding</keyword>
<evidence type="ECO:0000256" key="1">
    <source>
        <dbReference type="ARBA" id="ARBA00004651"/>
    </source>
</evidence>
<dbReference type="NCBIfam" id="TIGR00494">
    <property type="entry name" value="crcB"/>
    <property type="match status" value="1"/>
</dbReference>
<dbReference type="HAMAP" id="MF_00454">
    <property type="entry name" value="FluC"/>
    <property type="match status" value="1"/>
</dbReference>